<dbReference type="GO" id="GO:0009264">
    <property type="term" value="P:deoxyribonucleotide catabolic process"/>
    <property type="evidence" value="ECO:0007669"/>
    <property type="project" value="InterPro"/>
</dbReference>
<feature type="active site" description="Proton donor" evidence="1">
    <location>
        <position position="45"/>
    </location>
</feature>
<gene>
    <name evidence="3" type="ORF">CYLTODRAFT_50057</name>
</gene>
<dbReference type="STRING" id="1314674.A0A0D7B5Q7"/>
<evidence type="ECO:0000313" key="3">
    <source>
        <dbReference type="EMBL" id="KIY65888.1"/>
    </source>
</evidence>
<organism evidence="3 4">
    <name type="scientific">Cylindrobasidium torrendii FP15055 ss-10</name>
    <dbReference type="NCBI Taxonomy" id="1314674"/>
    <lineage>
        <taxon>Eukaryota</taxon>
        <taxon>Fungi</taxon>
        <taxon>Dikarya</taxon>
        <taxon>Basidiomycota</taxon>
        <taxon>Agaricomycotina</taxon>
        <taxon>Agaricomycetes</taxon>
        <taxon>Agaricomycetidae</taxon>
        <taxon>Agaricales</taxon>
        <taxon>Marasmiineae</taxon>
        <taxon>Physalacriaceae</taxon>
        <taxon>Cylindrobasidium</taxon>
    </lineage>
</organism>
<dbReference type="InterPro" id="IPR023214">
    <property type="entry name" value="HAD_sf"/>
</dbReference>
<keyword evidence="4" id="KW-1185">Reference proteome</keyword>
<dbReference type="GO" id="GO:0008253">
    <property type="term" value="F:5'-nucleotidase activity"/>
    <property type="evidence" value="ECO:0007669"/>
    <property type="project" value="InterPro"/>
</dbReference>
<dbReference type="Pfam" id="PF06941">
    <property type="entry name" value="NT5C"/>
    <property type="match status" value="1"/>
</dbReference>
<feature type="compositionally biased region" description="Basic and acidic residues" evidence="2">
    <location>
        <begin position="1"/>
        <end position="14"/>
    </location>
</feature>
<dbReference type="PANTHER" id="PTHR35134">
    <property type="entry name" value="NUCLEOTIDASE YQFW-RELATED"/>
    <property type="match status" value="1"/>
</dbReference>
<reference evidence="3 4" key="1">
    <citation type="journal article" date="2015" name="Fungal Genet. Biol.">
        <title>Evolution of novel wood decay mechanisms in Agaricales revealed by the genome sequences of Fistulina hepatica and Cylindrobasidium torrendii.</title>
        <authorList>
            <person name="Floudas D."/>
            <person name="Held B.W."/>
            <person name="Riley R."/>
            <person name="Nagy L.G."/>
            <person name="Koehler G."/>
            <person name="Ransdell A.S."/>
            <person name="Younus H."/>
            <person name="Chow J."/>
            <person name="Chiniquy J."/>
            <person name="Lipzen A."/>
            <person name="Tritt A."/>
            <person name="Sun H."/>
            <person name="Haridas S."/>
            <person name="LaButti K."/>
            <person name="Ohm R.A."/>
            <person name="Kues U."/>
            <person name="Blanchette R.A."/>
            <person name="Grigoriev I.V."/>
            <person name="Minto R.E."/>
            <person name="Hibbett D.S."/>
        </authorList>
    </citation>
    <scope>NUCLEOTIDE SEQUENCE [LARGE SCALE GENOMIC DNA]</scope>
    <source>
        <strain evidence="3 4">FP15055 ss-10</strain>
    </source>
</reference>
<evidence type="ECO:0000256" key="1">
    <source>
        <dbReference type="PIRSR" id="PIRSR610708-1"/>
    </source>
</evidence>
<name>A0A0D7B5Q7_9AGAR</name>
<feature type="region of interest" description="Disordered" evidence="2">
    <location>
        <begin position="1"/>
        <end position="30"/>
    </location>
</feature>
<evidence type="ECO:0008006" key="5">
    <source>
        <dbReference type="Google" id="ProtNLM"/>
    </source>
</evidence>
<dbReference type="Proteomes" id="UP000054007">
    <property type="component" value="Unassembled WGS sequence"/>
</dbReference>
<dbReference type="SUPFAM" id="SSF56784">
    <property type="entry name" value="HAD-like"/>
    <property type="match status" value="1"/>
</dbReference>
<feature type="active site" description="Proton donor" evidence="1">
    <location>
        <position position="43"/>
    </location>
</feature>
<dbReference type="InterPro" id="IPR036412">
    <property type="entry name" value="HAD-like_sf"/>
</dbReference>
<dbReference type="OrthoDB" id="10248475at2759"/>
<evidence type="ECO:0000256" key="2">
    <source>
        <dbReference type="SAM" id="MobiDB-lite"/>
    </source>
</evidence>
<dbReference type="EMBL" id="KN880573">
    <property type="protein sequence ID" value="KIY65888.1"/>
    <property type="molecule type" value="Genomic_DNA"/>
</dbReference>
<feature type="compositionally biased region" description="Basic and acidic residues" evidence="2">
    <location>
        <begin position="21"/>
        <end position="30"/>
    </location>
</feature>
<dbReference type="InterPro" id="IPR010708">
    <property type="entry name" value="5'(3')-deoxyribonucleotidase"/>
</dbReference>
<dbReference type="InterPro" id="IPR052419">
    <property type="entry name" value="5_3-deoxyribonucleotidase-like"/>
</dbReference>
<evidence type="ECO:0000313" key="4">
    <source>
        <dbReference type="Proteomes" id="UP000054007"/>
    </source>
</evidence>
<sequence length="282" mass="32231">MSAAETRRSLERQNEPNSVHTQKDFEDFDKLAPKPHGRVVACDLDDVLSCTNHVLSEWHNDVYGTNMTVDDFYYYYYWKNPFWGSPKETFEKVAAFYQTSRLFEAKPVAGALEGVQALKELGYRIVIVTARSPDYHTHSWDWLNKHFPNCFERIICTGQFQNASKDGEFREVVTRLSKAEVCADLGAVVLIDDSSENAIQCATAPQAIPVLLFGDYEWNKRICGPSDSAEAMGFDVRLLAEGGKRFWEEDVFEIPEGVPLRRVNDWPGVVQWLKENDSDVTR</sequence>
<protein>
    <recommendedName>
        <fullName evidence="5">HAD-like protein</fullName>
    </recommendedName>
</protein>
<dbReference type="AlphaFoldDB" id="A0A0D7B5Q7"/>
<accession>A0A0D7B5Q7</accession>
<dbReference type="Gene3D" id="3.40.50.1000">
    <property type="entry name" value="HAD superfamily/HAD-like"/>
    <property type="match status" value="1"/>
</dbReference>
<dbReference type="PANTHER" id="PTHR35134:SF2">
    <property type="entry name" value="NUCLEOTIDASE YQFW-RELATED"/>
    <property type="match status" value="1"/>
</dbReference>
<proteinExistence type="predicted"/>